<dbReference type="PANTHER" id="PTHR10520:SF12">
    <property type="entry name" value="TRIFUNCTIONAL PURINE BIOSYNTHETIC PROTEIN ADENOSINE-3"/>
    <property type="match status" value="1"/>
</dbReference>
<dbReference type="InterPro" id="IPR004733">
    <property type="entry name" value="PurM_cligase"/>
</dbReference>
<dbReference type="Gene3D" id="3.90.650.10">
    <property type="entry name" value="PurM-like C-terminal domain"/>
    <property type="match status" value="1"/>
</dbReference>
<keyword evidence="12" id="KW-0658">Purine biosynthesis</keyword>
<accession>A0A2T5GCK5</accession>
<feature type="compositionally biased region" description="Basic and acidic residues" evidence="13">
    <location>
        <begin position="1"/>
        <end position="14"/>
    </location>
</feature>
<dbReference type="EC" id="6.3.3.1" evidence="3 12"/>
<keyword evidence="7 12" id="KW-0067">ATP-binding</keyword>
<dbReference type="EMBL" id="PEBV01000008">
    <property type="protein sequence ID" value="PTQ53916.1"/>
    <property type="molecule type" value="Genomic_DNA"/>
</dbReference>
<dbReference type="GO" id="GO:0006189">
    <property type="term" value="P:'de novo' IMP biosynthetic process"/>
    <property type="evidence" value="ECO:0007669"/>
    <property type="project" value="UniProtKB-UniRule"/>
</dbReference>
<keyword evidence="5 12" id="KW-0436">Ligase</keyword>
<evidence type="ECO:0000256" key="7">
    <source>
        <dbReference type="ARBA" id="ARBA00022840"/>
    </source>
</evidence>
<evidence type="ECO:0000256" key="2">
    <source>
        <dbReference type="ARBA" id="ARBA00010280"/>
    </source>
</evidence>
<evidence type="ECO:0000256" key="1">
    <source>
        <dbReference type="ARBA" id="ARBA00004686"/>
    </source>
</evidence>
<reference evidence="16 17" key="1">
    <citation type="submission" date="2017-08" db="EMBL/GenBank/DDBJ databases">
        <title>Burning lignite coal seam in the remote Altai Mountains harbors a hydrogen-driven thermophilic microbial community.</title>
        <authorList>
            <person name="Kadnikov V.V."/>
            <person name="Mardanov A.V."/>
            <person name="Ivasenko D."/>
            <person name="Beletsky A.V."/>
            <person name="Karnachuk O.V."/>
            <person name="Ravin N.V."/>
        </authorList>
    </citation>
    <scope>NUCLEOTIDE SEQUENCE [LARGE SCALE GENOMIC DNA]</scope>
    <source>
        <strain evidence="16">AL33</strain>
    </source>
</reference>
<dbReference type="GO" id="GO:0004641">
    <property type="term" value="F:phosphoribosylformylglycinamidine cyclo-ligase activity"/>
    <property type="evidence" value="ECO:0007669"/>
    <property type="project" value="UniProtKB-UniRule"/>
</dbReference>
<keyword evidence="12" id="KW-0963">Cytoplasm</keyword>
<evidence type="ECO:0000259" key="15">
    <source>
        <dbReference type="Pfam" id="PF02769"/>
    </source>
</evidence>
<evidence type="ECO:0000256" key="10">
    <source>
        <dbReference type="ARBA" id="ARBA00033093"/>
    </source>
</evidence>
<dbReference type="HAMAP" id="MF_00741">
    <property type="entry name" value="AIRS"/>
    <property type="match status" value="1"/>
</dbReference>
<organism evidence="16 17">
    <name type="scientific">Hydrogenibacillus schlegelii</name>
    <name type="common">Bacillus schlegelii</name>
    <dbReference type="NCBI Taxonomy" id="1484"/>
    <lineage>
        <taxon>Bacteria</taxon>
        <taxon>Bacillati</taxon>
        <taxon>Bacillota</taxon>
        <taxon>Bacilli</taxon>
        <taxon>Bacillales</taxon>
        <taxon>Bacillales Family X. Incertae Sedis</taxon>
        <taxon>Hydrogenibacillus</taxon>
    </lineage>
</organism>
<dbReference type="PANTHER" id="PTHR10520">
    <property type="entry name" value="TRIFUNCTIONAL PURINE BIOSYNTHETIC PROTEIN ADENOSINE-3-RELATED"/>
    <property type="match status" value="1"/>
</dbReference>
<dbReference type="UniPathway" id="UPA00074">
    <property type="reaction ID" value="UER00129"/>
</dbReference>
<evidence type="ECO:0000256" key="6">
    <source>
        <dbReference type="ARBA" id="ARBA00022741"/>
    </source>
</evidence>
<evidence type="ECO:0000256" key="3">
    <source>
        <dbReference type="ARBA" id="ARBA00013047"/>
    </source>
</evidence>
<dbReference type="RefSeq" id="WP_272999864.1">
    <property type="nucleotide sequence ID" value="NZ_PEBV01000008.1"/>
</dbReference>
<dbReference type="InterPro" id="IPR036676">
    <property type="entry name" value="PurM-like_C_sf"/>
</dbReference>
<dbReference type="Pfam" id="PF02769">
    <property type="entry name" value="AIRS_C"/>
    <property type="match status" value="1"/>
</dbReference>
<comment type="caution">
    <text evidence="16">The sequence shown here is derived from an EMBL/GenBank/DDBJ whole genome shotgun (WGS) entry which is preliminary data.</text>
</comment>
<dbReference type="SUPFAM" id="SSF55326">
    <property type="entry name" value="PurM N-terminal domain-like"/>
    <property type="match status" value="1"/>
</dbReference>
<dbReference type="SUPFAM" id="SSF56042">
    <property type="entry name" value="PurM C-terminal domain-like"/>
    <property type="match status" value="1"/>
</dbReference>
<evidence type="ECO:0000259" key="14">
    <source>
        <dbReference type="Pfam" id="PF00586"/>
    </source>
</evidence>
<evidence type="ECO:0000313" key="16">
    <source>
        <dbReference type="EMBL" id="PTQ53916.1"/>
    </source>
</evidence>
<sequence length="376" mass="39321">MTEKAPRSGAEDARIPFSPSADGLSAEEPEAPGIAAYRRAGVDVRRGYAAVERIRALAARTHDGRVLSGIGGFAALYRLPAGGEAEPVLVAAADGAGTKALLAARTGRHEGIGVDVVAMNVNDIVAQGGRPLFFLDYIAMGRIVPETVEALVRGMADGCREAGCALVGGETAEMPDVYAEGTYDVAGFAVGVLEDGVRKRRPVAAGDILVGLPSTGIHANGFSLVRRILEAHRPNLEAPFEGGTLLEALLRPTAIYVPWLKEAGRDPAVKAMAHITGGGFYENVPRVLPPGLRAVVRFGTWPVPEVFHWLRAHPLPGSPPMAWPEMAGVFNIGLGMIVIVAPEGVDRVQAAIARAGGRAFVVGEVVSGERGVAFVP</sequence>
<dbReference type="InterPro" id="IPR016188">
    <property type="entry name" value="PurM-like_N"/>
</dbReference>
<dbReference type="Proteomes" id="UP000244180">
    <property type="component" value="Unassembled WGS sequence"/>
</dbReference>
<keyword evidence="6 12" id="KW-0547">Nucleotide-binding</keyword>
<comment type="catalytic activity">
    <reaction evidence="11 12">
        <text>2-formamido-N(1)-(5-O-phospho-beta-D-ribosyl)acetamidine + ATP = 5-amino-1-(5-phospho-beta-D-ribosyl)imidazole + ADP + phosphate + H(+)</text>
        <dbReference type="Rhea" id="RHEA:23032"/>
        <dbReference type="ChEBI" id="CHEBI:15378"/>
        <dbReference type="ChEBI" id="CHEBI:30616"/>
        <dbReference type="ChEBI" id="CHEBI:43474"/>
        <dbReference type="ChEBI" id="CHEBI:137981"/>
        <dbReference type="ChEBI" id="CHEBI:147287"/>
        <dbReference type="ChEBI" id="CHEBI:456216"/>
        <dbReference type="EC" id="6.3.3.1"/>
    </reaction>
</comment>
<dbReference type="GO" id="GO:0005829">
    <property type="term" value="C:cytosol"/>
    <property type="evidence" value="ECO:0007669"/>
    <property type="project" value="TreeGrafter"/>
</dbReference>
<dbReference type="Pfam" id="PF00586">
    <property type="entry name" value="AIRS"/>
    <property type="match status" value="1"/>
</dbReference>
<dbReference type="NCBIfam" id="TIGR00878">
    <property type="entry name" value="purM"/>
    <property type="match status" value="1"/>
</dbReference>
<dbReference type="Gene3D" id="3.30.1330.10">
    <property type="entry name" value="PurM-like, N-terminal domain"/>
    <property type="match status" value="1"/>
</dbReference>
<name>A0A2T5GCK5_HYDSH</name>
<comment type="similarity">
    <text evidence="2 12">Belongs to the AIR synthase family.</text>
</comment>
<evidence type="ECO:0000256" key="9">
    <source>
        <dbReference type="ARBA" id="ARBA00032931"/>
    </source>
</evidence>
<dbReference type="InterPro" id="IPR036921">
    <property type="entry name" value="PurM-like_N_sf"/>
</dbReference>
<dbReference type="InterPro" id="IPR010918">
    <property type="entry name" value="PurM-like_C_dom"/>
</dbReference>
<dbReference type="FunFam" id="3.30.1330.10:FF:000001">
    <property type="entry name" value="Phosphoribosylformylglycinamidine cyclo-ligase"/>
    <property type="match status" value="1"/>
</dbReference>
<evidence type="ECO:0000256" key="4">
    <source>
        <dbReference type="ARBA" id="ARBA00020367"/>
    </source>
</evidence>
<feature type="domain" description="PurM-like N-terminal" evidence="14">
    <location>
        <begin position="74"/>
        <end position="192"/>
    </location>
</feature>
<evidence type="ECO:0000256" key="5">
    <source>
        <dbReference type="ARBA" id="ARBA00022598"/>
    </source>
</evidence>
<dbReference type="GO" id="GO:0046084">
    <property type="term" value="P:adenine biosynthetic process"/>
    <property type="evidence" value="ECO:0007669"/>
    <property type="project" value="TreeGrafter"/>
</dbReference>
<feature type="domain" description="PurM-like C-terminal" evidence="15">
    <location>
        <begin position="205"/>
        <end position="374"/>
    </location>
</feature>
<dbReference type="GO" id="GO:0004637">
    <property type="term" value="F:phosphoribosylamine-glycine ligase activity"/>
    <property type="evidence" value="ECO:0007669"/>
    <property type="project" value="TreeGrafter"/>
</dbReference>
<comment type="pathway">
    <text evidence="1 12">Purine metabolism; IMP biosynthesis via de novo pathway; 5-amino-1-(5-phospho-D-ribosyl)imidazole from N(2)-formyl-N(1)-(5-phospho-D-ribosyl)glycinamide: step 2/2.</text>
</comment>
<comment type="subcellular location">
    <subcellularLocation>
        <location evidence="12">Cytoplasm</location>
    </subcellularLocation>
</comment>
<dbReference type="AlphaFoldDB" id="A0A2T5GCK5"/>
<evidence type="ECO:0000256" key="13">
    <source>
        <dbReference type="SAM" id="MobiDB-lite"/>
    </source>
</evidence>
<evidence type="ECO:0000256" key="12">
    <source>
        <dbReference type="HAMAP-Rule" id="MF_00741"/>
    </source>
</evidence>
<gene>
    <name evidence="12" type="primary">purM</name>
    <name evidence="16" type="ORF">HSCHL_1069</name>
</gene>
<dbReference type="CDD" id="cd02196">
    <property type="entry name" value="PurM"/>
    <property type="match status" value="1"/>
</dbReference>
<evidence type="ECO:0000256" key="8">
    <source>
        <dbReference type="ARBA" id="ARBA00031908"/>
    </source>
</evidence>
<dbReference type="GO" id="GO:0005524">
    <property type="term" value="F:ATP binding"/>
    <property type="evidence" value="ECO:0007669"/>
    <property type="project" value="UniProtKB-KW"/>
</dbReference>
<feature type="region of interest" description="Disordered" evidence="13">
    <location>
        <begin position="1"/>
        <end position="29"/>
    </location>
</feature>
<evidence type="ECO:0000256" key="11">
    <source>
        <dbReference type="ARBA" id="ARBA00049057"/>
    </source>
</evidence>
<evidence type="ECO:0000313" key="17">
    <source>
        <dbReference type="Proteomes" id="UP000244180"/>
    </source>
</evidence>
<protein>
    <recommendedName>
        <fullName evidence="4 12">Phosphoribosylformylglycinamidine cyclo-ligase</fullName>
        <ecNumber evidence="3 12">6.3.3.1</ecNumber>
    </recommendedName>
    <alternativeName>
        <fullName evidence="9 12">AIR synthase</fullName>
    </alternativeName>
    <alternativeName>
        <fullName evidence="10 12">AIRS</fullName>
    </alternativeName>
    <alternativeName>
        <fullName evidence="8 12">Phosphoribosyl-aminoimidazole synthetase</fullName>
    </alternativeName>
</protein>
<proteinExistence type="inferred from homology"/>